<proteinExistence type="predicted"/>
<dbReference type="KEGG" id="mch:Mchl_1491"/>
<protein>
    <submittedName>
        <fullName evidence="2">Uncharacterized protein</fullName>
    </submittedName>
</protein>
<reference evidence="2 3" key="2">
    <citation type="journal article" date="2012" name="J. Bacteriol.">
        <title>Complete genome sequences of six strains of the genus Methylobacterium.</title>
        <authorList>
            <person name="Marx C.J."/>
            <person name="Bringel F."/>
            <person name="Chistoserdova L."/>
            <person name="Moulin L."/>
            <person name="Farhan Ul Haque M."/>
            <person name="Fleischman D.E."/>
            <person name="Gruffaz C."/>
            <person name="Jourand P."/>
            <person name="Knief C."/>
            <person name="Lee M.C."/>
            <person name="Muller E.E."/>
            <person name="Nadalig T."/>
            <person name="Peyraud R."/>
            <person name="Roselli S."/>
            <person name="Russ L."/>
            <person name="Goodwin L.A."/>
            <person name="Ivanova N."/>
            <person name="Kyrpides N."/>
            <person name="Lajus A."/>
            <person name="Land M.L."/>
            <person name="Medigue C."/>
            <person name="Mikhailova N."/>
            <person name="Nolan M."/>
            <person name="Woyke T."/>
            <person name="Stolyar S."/>
            <person name="Vorholt J.A."/>
            <person name="Vuilleumier S."/>
        </authorList>
    </citation>
    <scope>NUCLEOTIDE SEQUENCE [LARGE SCALE GENOMIC DNA]</scope>
    <source>
        <strain evidence="3">CM4 / NCIMB 13688</strain>
    </source>
</reference>
<evidence type="ECO:0000313" key="2">
    <source>
        <dbReference type="EMBL" id="ACK82362.1"/>
    </source>
</evidence>
<name>B7KS00_METC4</name>
<dbReference type="HOGENOM" id="CLU_1198642_0_0_5"/>
<evidence type="ECO:0000256" key="1">
    <source>
        <dbReference type="SAM" id="MobiDB-lite"/>
    </source>
</evidence>
<reference evidence="3" key="1">
    <citation type="submission" date="2008-12" db="EMBL/GenBank/DDBJ databases">
        <title>Complete sequence of chromosome of Methylobacterium chloromethanicum CM4.</title>
        <authorList>
            <consortium name="US DOE Joint Genome Institute"/>
            <person name="Lucas S."/>
            <person name="Copeland A."/>
            <person name="Lapidus A."/>
            <person name="Glavina del Rio T."/>
            <person name="Dalin E."/>
            <person name="Tice H."/>
            <person name="Bruce D."/>
            <person name="Goodwin L."/>
            <person name="Pitluck S."/>
            <person name="Chertkov O."/>
            <person name="Brettin T."/>
            <person name="Detter J.C."/>
            <person name="Han C."/>
            <person name="Larimer F."/>
            <person name="Land M."/>
            <person name="Hauser L."/>
            <person name="Kyrpides N."/>
            <person name="Mikhailova N."/>
            <person name="Marx C."/>
            <person name="Richardson P."/>
        </authorList>
    </citation>
    <scope>NUCLEOTIDE SEQUENCE [LARGE SCALE GENOMIC DNA]</scope>
    <source>
        <strain evidence="3">CM4 / NCIMB 13688</strain>
    </source>
</reference>
<gene>
    <name evidence="2" type="ordered locus">Mchl_1491</name>
</gene>
<feature type="compositionally biased region" description="Basic residues" evidence="1">
    <location>
        <begin position="212"/>
        <end position="231"/>
    </location>
</feature>
<evidence type="ECO:0000313" key="3">
    <source>
        <dbReference type="Proteomes" id="UP000002385"/>
    </source>
</evidence>
<dbReference type="EMBL" id="CP001298">
    <property type="protein sequence ID" value="ACK82362.1"/>
    <property type="molecule type" value="Genomic_DNA"/>
</dbReference>
<dbReference type="Proteomes" id="UP000002385">
    <property type="component" value="Chromosome"/>
</dbReference>
<sequence>MFRLPTPAASGGGPSQPTRQKTEACGCCHSRLGIVREEAGMRRRDGSGRPGRDPSRMCELYTCACSPIPARIACCRRGHDGECGRPDDTAFAVFQEAVTAPGRRNGRLPASCISLRVKIPGPTRREAVGVEPSRPAGIPRRLGRGRRGIWSAATNGEACLLRYLHDVLACSSTNRLLSSLNPASRLNQKLLMTACQMARRSRKFRLNSALRNKSRPAAIRRRPRKPYRVVP</sequence>
<feature type="region of interest" description="Disordered" evidence="1">
    <location>
        <begin position="211"/>
        <end position="231"/>
    </location>
</feature>
<accession>B7KS00</accession>
<feature type="region of interest" description="Disordered" evidence="1">
    <location>
        <begin position="1"/>
        <end position="22"/>
    </location>
</feature>
<organism evidence="2 3">
    <name type="scientific">Methylorubrum extorquens (strain CM4 / NCIMB 13688)</name>
    <name type="common">Methylobacterium extorquens</name>
    <dbReference type="NCBI Taxonomy" id="440085"/>
    <lineage>
        <taxon>Bacteria</taxon>
        <taxon>Pseudomonadati</taxon>
        <taxon>Pseudomonadota</taxon>
        <taxon>Alphaproteobacteria</taxon>
        <taxon>Hyphomicrobiales</taxon>
        <taxon>Methylobacteriaceae</taxon>
        <taxon>Methylorubrum</taxon>
    </lineage>
</organism>
<dbReference type="AlphaFoldDB" id="B7KS00"/>